<keyword evidence="5 6" id="KW-0224">Dipeptidase</keyword>
<proteinExistence type="inferred from homology"/>
<dbReference type="EC" id="3.4.-.-" evidence="6"/>
<name>A0ABN6NLY4_9ENTE</name>
<accession>A0ABN6NLY4</accession>
<comment type="similarity">
    <text evidence="2 6">Belongs to the peptidase C69 family.</text>
</comment>
<evidence type="ECO:0000256" key="2">
    <source>
        <dbReference type="ARBA" id="ARBA00007225"/>
    </source>
</evidence>
<dbReference type="NCBIfam" id="NF033678">
    <property type="entry name" value="C69_fam_dipept"/>
    <property type="match status" value="1"/>
</dbReference>
<reference evidence="7 8" key="1">
    <citation type="submission" date="2022-03" db="EMBL/GenBank/DDBJ databases">
        <title>Complete genome sequence of Enterococcus innesii DB-1.</title>
        <authorList>
            <person name="Fukuda D."/>
            <person name="Nolasco-Hipolito C."/>
        </authorList>
    </citation>
    <scope>NUCLEOTIDE SEQUENCE [LARGE SCALE GENOMIC DNA]</scope>
    <source>
        <strain evidence="7 8">DB-1</strain>
    </source>
</reference>
<evidence type="ECO:0000256" key="6">
    <source>
        <dbReference type="RuleBase" id="RU364089"/>
    </source>
</evidence>
<organism evidence="7 8">
    <name type="scientific">Enterococcus innesii</name>
    <dbReference type="NCBI Taxonomy" id="2839759"/>
    <lineage>
        <taxon>Bacteria</taxon>
        <taxon>Bacillati</taxon>
        <taxon>Bacillota</taxon>
        <taxon>Bacilli</taxon>
        <taxon>Lactobacillales</taxon>
        <taxon>Enterococcaceae</taxon>
        <taxon>Enterococcus</taxon>
    </lineage>
</organism>
<evidence type="ECO:0000313" key="7">
    <source>
        <dbReference type="EMBL" id="BDG66467.1"/>
    </source>
</evidence>
<gene>
    <name evidence="7" type="ORF">ENLAB_00310</name>
</gene>
<dbReference type="PANTHER" id="PTHR12994:SF17">
    <property type="entry name" value="LD30995P"/>
    <property type="match status" value="1"/>
</dbReference>
<evidence type="ECO:0000256" key="4">
    <source>
        <dbReference type="ARBA" id="ARBA00022801"/>
    </source>
</evidence>
<dbReference type="Proteomes" id="UP000831692">
    <property type="component" value="Chromosome"/>
</dbReference>
<evidence type="ECO:0000256" key="1">
    <source>
        <dbReference type="ARBA" id="ARBA00001670"/>
    </source>
</evidence>
<dbReference type="GeneID" id="83456034"/>
<evidence type="ECO:0000256" key="3">
    <source>
        <dbReference type="ARBA" id="ARBA00022670"/>
    </source>
</evidence>
<dbReference type="Gene3D" id="3.60.60.10">
    <property type="entry name" value="Penicillin V Acylase, Chain A"/>
    <property type="match status" value="1"/>
</dbReference>
<protein>
    <recommendedName>
        <fullName evidence="6">Dipeptidase</fullName>
        <ecNumber evidence="6">3.4.-.-</ecNumber>
    </recommendedName>
</protein>
<dbReference type="InterPro" id="IPR005322">
    <property type="entry name" value="Peptidase_C69"/>
</dbReference>
<dbReference type="EMBL" id="AP025635">
    <property type="protein sequence ID" value="BDG66467.1"/>
    <property type="molecule type" value="Genomic_DNA"/>
</dbReference>
<evidence type="ECO:0000256" key="5">
    <source>
        <dbReference type="ARBA" id="ARBA00022997"/>
    </source>
</evidence>
<keyword evidence="3 6" id="KW-0645">Protease</keyword>
<dbReference type="Pfam" id="PF03577">
    <property type="entry name" value="Peptidase_C69"/>
    <property type="match status" value="1"/>
</dbReference>
<keyword evidence="4 6" id="KW-0378">Hydrolase</keyword>
<evidence type="ECO:0000313" key="8">
    <source>
        <dbReference type="Proteomes" id="UP000831692"/>
    </source>
</evidence>
<dbReference type="PANTHER" id="PTHR12994">
    <property type="entry name" value="SECERNIN"/>
    <property type="match status" value="1"/>
</dbReference>
<sequence length="466" mass="52155">MDRKKASCTTLLVGKKASIDGSTMIARNEDSGSGSEPQKFVVITPEQQGNEFYAVLSGCRIRLPKDPLRYTSTPEADESQGVWAASGINEENIAMTATETITTNSRVLAIDPYVEDGIGEADFVSIVLPYIHSAKEGVLRLGELLETYGTYEANGIAFSDAEEIWYMETIGGHHWAAVRIPDDAYVVAPNRLNIDHFDFASEMTLCSQDLEQLIEDYQLNPDFEGFNLRHIFGSSSEKDTRYNNPRAWYIQKHFSGTAAEPIDQELPFVCYPKQKLSVEDVKWALSSHFQNTPFDPYGTGTETQKTQFRSIALNRNQQVHILQIRNHVPAAIAGIHWLAFGPNTFNGVVPFYAAITKTPLGYCDTTKTYDPTNSYWLGRTLALIGDSDYDRYSDLANRFEMETMAACRRIQQETDCKASTEKEPTRLLEEANAKMAELYLKNATTLLGKMVESGSNKMALRFSLAD</sequence>
<keyword evidence="8" id="KW-1185">Reference proteome</keyword>
<comment type="catalytic activity">
    <reaction evidence="1">
        <text>an L-aminoacyl-L-amino acid + H2O = 2 an L-alpha-amino acid</text>
        <dbReference type="Rhea" id="RHEA:48940"/>
        <dbReference type="ChEBI" id="CHEBI:15377"/>
        <dbReference type="ChEBI" id="CHEBI:59869"/>
        <dbReference type="ChEBI" id="CHEBI:77460"/>
        <dbReference type="EC" id="3.4.13.19"/>
    </reaction>
</comment>
<dbReference type="RefSeq" id="WP_244352101.1">
    <property type="nucleotide sequence ID" value="NZ_AP025635.1"/>
</dbReference>
<dbReference type="InterPro" id="IPR047804">
    <property type="entry name" value="C69_dipept_A-like"/>
</dbReference>